<dbReference type="EMBL" id="JAPFFF010000003">
    <property type="protein sequence ID" value="KAK8895552.1"/>
    <property type="molecule type" value="Genomic_DNA"/>
</dbReference>
<proteinExistence type="predicted"/>
<accession>A0ABR2KWS7</accession>
<comment type="caution">
    <text evidence="2">The sequence shown here is derived from an EMBL/GenBank/DDBJ whole genome shotgun (WGS) entry which is preliminary data.</text>
</comment>
<organism evidence="2 3">
    <name type="scientific">Tritrichomonas musculus</name>
    <dbReference type="NCBI Taxonomy" id="1915356"/>
    <lineage>
        <taxon>Eukaryota</taxon>
        <taxon>Metamonada</taxon>
        <taxon>Parabasalia</taxon>
        <taxon>Tritrichomonadida</taxon>
        <taxon>Tritrichomonadidae</taxon>
        <taxon>Tritrichomonas</taxon>
    </lineage>
</organism>
<feature type="region of interest" description="Disordered" evidence="1">
    <location>
        <begin position="94"/>
        <end position="119"/>
    </location>
</feature>
<reference evidence="2 3" key="1">
    <citation type="submission" date="2024-04" db="EMBL/GenBank/DDBJ databases">
        <title>Tritrichomonas musculus Genome.</title>
        <authorList>
            <person name="Alves-Ferreira E."/>
            <person name="Grigg M."/>
            <person name="Lorenzi H."/>
            <person name="Galac M."/>
        </authorList>
    </citation>
    <scope>NUCLEOTIDE SEQUENCE [LARGE SCALE GENOMIC DNA]</scope>
    <source>
        <strain evidence="2 3">EAF2021</strain>
    </source>
</reference>
<evidence type="ECO:0000256" key="1">
    <source>
        <dbReference type="SAM" id="MobiDB-lite"/>
    </source>
</evidence>
<evidence type="ECO:0000313" key="2">
    <source>
        <dbReference type="EMBL" id="KAK8895552.1"/>
    </source>
</evidence>
<sequence length="291" mass="33487">MFDRFVSSMNSAWVSTKQAVQDSVEFAKDNTTRQISVSDQEVQQANDRYEQIIATIKTINMKVELLNSELVTSSQHLIEMSTAFSEMINFVDKTRNQNKETENNNEPSEQEEKIESDKSATEEQFSKIQIFSALARGLGERLIPRYVLQGYNPIYQRLVELKETKDNVHKICLDMDLIKKQMTGTVTKPIVGKMQKPQQKLASLSNKLATVKPDYLNQISALSQEFEETRKKSYTALIYYEQQYLAAIEKYILNPRATPSYPPFTDYSDMTSILPNYLQLLSSKKKQAEDE</sequence>
<name>A0ABR2KWS7_9EUKA</name>
<evidence type="ECO:0008006" key="4">
    <source>
        <dbReference type="Google" id="ProtNLM"/>
    </source>
</evidence>
<keyword evidence="3" id="KW-1185">Reference proteome</keyword>
<evidence type="ECO:0000313" key="3">
    <source>
        <dbReference type="Proteomes" id="UP001470230"/>
    </source>
</evidence>
<dbReference type="Proteomes" id="UP001470230">
    <property type="component" value="Unassembled WGS sequence"/>
</dbReference>
<protein>
    <recommendedName>
        <fullName evidence="4">BAR domain-containing protein</fullName>
    </recommendedName>
</protein>
<gene>
    <name evidence="2" type="ORF">M9Y10_024021</name>
</gene>
<feature type="compositionally biased region" description="Basic and acidic residues" evidence="1">
    <location>
        <begin position="110"/>
        <end position="119"/>
    </location>
</feature>